<feature type="transmembrane region" description="Helical" evidence="1">
    <location>
        <begin position="67"/>
        <end position="85"/>
    </location>
</feature>
<dbReference type="InterPro" id="IPR036259">
    <property type="entry name" value="MFS_trans_sf"/>
</dbReference>
<keyword evidence="1" id="KW-1133">Transmembrane helix</keyword>
<dbReference type="STRING" id="48256.CLHUN_00120"/>
<protein>
    <recommendedName>
        <fullName evidence="4">Fosmidomycin resistance protein</fullName>
    </recommendedName>
</protein>
<dbReference type="OrthoDB" id="3186315at2"/>
<feature type="transmembrane region" description="Helical" evidence="1">
    <location>
        <begin position="91"/>
        <end position="111"/>
    </location>
</feature>
<dbReference type="Proteomes" id="UP000191554">
    <property type="component" value="Unassembled WGS sequence"/>
</dbReference>
<evidence type="ECO:0000313" key="3">
    <source>
        <dbReference type="Proteomes" id="UP000191554"/>
    </source>
</evidence>
<dbReference type="EMBL" id="MZGX01000001">
    <property type="protein sequence ID" value="OPX46196.1"/>
    <property type="molecule type" value="Genomic_DNA"/>
</dbReference>
<keyword evidence="3" id="KW-1185">Reference proteome</keyword>
<accession>A0A1V4SRW7</accession>
<sequence length="358" mass="38488">MNHMKSLLIYTISHFSIDLACFYFLAGTFSHSIGYSRLAIGFLLYNTVAFGTQTFIGYAADRASFEHWKIAISGCVMTAIGLRLSFVPWPALLVCAAGNALFHVGGGINSLVYSDGRMARSGIFVSSGAVGVVLGVLAAGANIPPFLLIAILLLCGALVYLFCRKEKDCRISAHPSTDCYLSSITGNIRAVIFLCLISIVIRSFTGMNLSISWKTSTFLTVLPGLCAFGGKFAGGLLADRFGARTVGTMSLIISIPLLCCFSSNVLLCSAGLFMFNITMPLTLWGVASRLPNQPGFAFGLTTLALLAGSVPIFFHRLDGKYSIFILAVLMTISAFCVFLSLGPYKKLDDRRNSEFLKG</sequence>
<feature type="transmembrane region" description="Helical" evidence="1">
    <location>
        <begin position="38"/>
        <end position="60"/>
    </location>
</feature>
<reference evidence="2 3" key="1">
    <citation type="submission" date="2017-03" db="EMBL/GenBank/DDBJ databases">
        <title>Genome sequence of Clostridium hungatei DSM 14427.</title>
        <authorList>
            <person name="Poehlein A."/>
            <person name="Daniel R."/>
        </authorList>
    </citation>
    <scope>NUCLEOTIDE SEQUENCE [LARGE SCALE GENOMIC DNA]</scope>
    <source>
        <strain evidence="2 3">DSM 14427</strain>
    </source>
</reference>
<proteinExistence type="predicted"/>
<gene>
    <name evidence="2" type="ORF">CLHUN_00120</name>
</gene>
<dbReference type="AlphaFoldDB" id="A0A1V4SRW7"/>
<feature type="transmembrane region" description="Helical" evidence="1">
    <location>
        <begin position="146"/>
        <end position="163"/>
    </location>
</feature>
<feature type="transmembrane region" description="Helical" evidence="1">
    <location>
        <begin position="7"/>
        <end position="26"/>
    </location>
</feature>
<dbReference type="RefSeq" id="WP_080062522.1">
    <property type="nucleotide sequence ID" value="NZ_MZGX01000001.1"/>
</dbReference>
<feature type="transmembrane region" description="Helical" evidence="1">
    <location>
        <begin position="321"/>
        <end position="341"/>
    </location>
</feature>
<evidence type="ECO:0000313" key="2">
    <source>
        <dbReference type="EMBL" id="OPX46196.1"/>
    </source>
</evidence>
<feature type="transmembrane region" description="Helical" evidence="1">
    <location>
        <begin position="123"/>
        <end position="140"/>
    </location>
</feature>
<feature type="transmembrane region" description="Helical" evidence="1">
    <location>
        <begin position="184"/>
        <end position="205"/>
    </location>
</feature>
<name>A0A1V4SRW7_RUMHU</name>
<comment type="caution">
    <text evidence="2">The sequence shown here is derived from an EMBL/GenBank/DDBJ whole genome shotgun (WGS) entry which is preliminary data.</text>
</comment>
<keyword evidence="1" id="KW-0812">Transmembrane</keyword>
<feature type="transmembrane region" description="Helical" evidence="1">
    <location>
        <begin position="250"/>
        <end position="275"/>
    </location>
</feature>
<evidence type="ECO:0008006" key="4">
    <source>
        <dbReference type="Google" id="ProtNLM"/>
    </source>
</evidence>
<feature type="transmembrane region" description="Helical" evidence="1">
    <location>
        <begin position="217"/>
        <end position="238"/>
    </location>
</feature>
<feature type="transmembrane region" description="Helical" evidence="1">
    <location>
        <begin position="295"/>
        <end position="314"/>
    </location>
</feature>
<keyword evidence="1" id="KW-0472">Membrane</keyword>
<evidence type="ECO:0000256" key="1">
    <source>
        <dbReference type="SAM" id="Phobius"/>
    </source>
</evidence>
<organism evidence="2 3">
    <name type="scientific">Ruminiclostridium hungatei</name>
    <name type="common">Clostridium hungatei</name>
    <dbReference type="NCBI Taxonomy" id="48256"/>
    <lineage>
        <taxon>Bacteria</taxon>
        <taxon>Bacillati</taxon>
        <taxon>Bacillota</taxon>
        <taxon>Clostridia</taxon>
        <taxon>Eubacteriales</taxon>
        <taxon>Oscillospiraceae</taxon>
        <taxon>Ruminiclostridium</taxon>
    </lineage>
</organism>
<dbReference type="Gene3D" id="1.20.1250.20">
    <property type="entry name" value="MFS general substrate transporter like domains"/>
    <property type="match status" value="2"/>
</dbReference>
<dbReference type="SUPFAM" id="SSF103473">
    <property type="entry name" value="MFS general substrate transporter"/>
    <property type="match status" value="1"/>
</dbReference>